<accession>A0A4R2IVZ5</accession>
<proteinExistence type="predicted"/>
<dbReference type="RefSeq" id="WP_132148243.1">
    <property type="nucleotide sequence ID" value="NZ_SLWR01000004.1"/>
</dbReference>
<evidence type="ECO:0000313" key="2">
    <source>
        <dbReference type="Proteomes" id="UP000295573"/>
    </source>
</evidence>
<keyword evidence="2" id="KW-1185">Reference proteome</keyword>
<protein>
    <recommendedName>
        <fullName evidence="3">ParB-like nuclease family protein</fullName>
    </recommendedName>
</protein>
<reference evidence="1 2" key="1">
    <citation type="journal article" date="2015" name="Stand. Genomic Sci.">
        <title>Genomic Encyclopedia of Bacterial and Archaeal Type Strains, Phase III: the genomes of soil and plant-associated and newly described type strains.</title>
        <authorList>
            <person name="Whitman W.B."/>
            <person name="Woyke T."/>
            <person name="Klenk H.P."/>
            <person name="Zhou Y."/>
            <person name="Lilburn T.G."/>
            <person name="Beck B.J."/>
            <person name="De Vos P."/>
            <person name="Vandamme P."/>
            <person name="Eisen J.A."/>
            <person name="Garrity G."/>
            <person name="Hugenholtz P."/>
            <person name="Kyrpides N.C."/>
        </authorList>
    </citation>
    <scope>NUCLEOTIDE SEQUENCE [LARGE SCALE GENOMIC DNA]</scope>
    <source>
        <strain evidence="1 2">VKM Ac-2541</strain>
    </source>
</reference>
<organism evidence="1 2">
    <name type="scientific">Kribbella antiqua</name>
    <dbReference type="NCBI Taxonomy" id="2512217"/>
    <lineage>
        <taxon>Bacteria</taxon>
        <taxon>Bacillati</taxon>
        <taxon>Actinomycetota</taxon>
        <taxon>Actinomycetes</taxon>
        <taxon>Propionibacteriales</taxon>
        <taxon>Kribbellaceae</taxon>
        <taxon>Kribbella</taxon>
    </lineage>
</organism>
<name>A0A4R2IVZ5_9ACTN</name>
<dbReference type="OrthoDB" id="3828191at2"/>
<dbReference type="InterPro" id="IPR036086">
    <property type="entry name" value="ParB/Sulfiredoxin_sf"/>
</dbReference>
<gene>
    <name evidence="1" type="ORF">EV646_104216</name>
</gene>
<dbReference type="AlphaFoldDB" id="A0A4R2IVZ5"/>
<comment type="caution">
    <text evidence="1">The sequence shown here is derived from an EMBL/GenBank/DDBJ whole genome shotgun (WGS) entry which is preliminary data.</text>
</comment>
<dbReference type="SUPFAM" id="SSF110849">
    <property type="entry name" value="ParB/Sulfiredoxin"/>
    <property type="match status" value="1"/>
</dbReference>
<dbReference type="EMBL" id="SLWR01000004">
    <property type="protein sequence ID" value="TCO48398.1"/>
    <property type="molecule type" value="Genomic_DNA"/>
</dbReference>
<evidence type="ECO:0008006" key="3">
    <source>
        <dbReference type="Google" id="ProtNLM"/>
    </source>
</evidence>
<dbReference type="Proteomes" id="UP000295573">
    <property type="component" value="Unassembled WGS sequence"/>
</dbReference>
<sequence length="140" mass="16207">MSQARVPFPLLAVVPAELRGIILDFHWDTELLHGLELPVSRVDVAELEWHLELPFWAHAERPFQVSPLQVTARPEVYPEQYARTMAADLRYPLDAVRRPDGRVTILDGVHRLLRAWMSRQAVVRVRVLEWDELDAIAVTR</sequence>
<evidence type="ECO:0000313" key="1">
    <source>
        <dbReference type="EMBL" id="TCO48398.1"/>
    </source>
</evidence>